<evidence type="ECO:0000259" key="1">
    <source>
        <dbReference type="Pfam" id="PF12697"/>
    </source>
</evidence>
<accession>A0A2S7TYS3</accession>
<dbReference type="EMBL" id="MQWA01000001">
    <property type="protein sequence ID" value="PQJ27133.1"/>
    <property type="molecule type" value="Genomic_DNA"/>
</dbReference>
<dbReference type="AlphaFoldDB" id="A0A2S7TYS3"/>
<dbReference type="InterPro" id="IPR000073">
    <property type="entry name" value="AB_hydrolase_1"/>
</dbReference>
<proteinExistence type="predicted"/>
<dbReference type="Proteomes" id="UP000239907">
    <property type="component" value="Unassembled WGS sequence"/>
</dbReference>
<dbReference type="InterPro" id="IPR029058">
    <property type="entry name" value="AB_hydrolase_fold"/>
</dbReference>
<feature type="domain" description="AB hydrolase-1" evidence="1">
    <location>
        <begin position="16"/>
        <end position="139"/>
    </location>
</feature>
<organism evidence="2 3">
    <name type="scientific">Rubritalea profundi</name>
    <dbReference type="NCBI Taxonomy" id="1658618"/>
    <lineage>
        <taxon>Bacteria</taxon>
        <taxon>Pseudomonadati</taxon>
        <taxon>Verrucomicrobiota</taxon>
        <taxon>Verrucomicrobiia</taxon>
        <taxon>Verrucomicrobiales</taxon>
        <taxon>Rubritaleaceae</taxon>
        <taxon>Rubritalea</taxon>
    </lineage>
</organism>
<keyword evidence="3" id="KW-1185">Reference proteome</keyword>
<gene>
    <name evidence="2" type="ORF">BSZ32_00535</name>
</gene>
<dbReference type="SUPFAM" id="SSF53474">
    <property type="entry name" value="alpha/beta-Hydrolases"/>
    <property type="match status" value="1"/>
</dbReference>
<sequence>MPWHKGVKRGNGDELVVCLHGLWRSKWAMEPLAKQCVSSGFSCINLPYPSFRNTLEQMVERLDLLIQKEAPNYRKIHLLTHSLGGVIVRRYLDTCSHEKCSKVLMIAPPLQGSMIIDWLGNSPLRKVLGPAGDFLSTAQMAGECSTFCQDVESAVIMGDRVKIPLLHHAIEGDNDGIVRVQSGKIEGLNDFKIMHADHTFITSNPEVLESANRFLRTGKL</sequence>
<dbReference type="PANTHER" id="PTHR37946">
    <property type="entry name" value="SLL1969 PROTEIN"/>
    <property type="match status" value="1"/>
</dbReference>
<comment type="caution">
    <text evidence="2">The sequence shown here is derived from an EMBL/GenBank/DDBJ whole genome shotgun (WGS) entry which is preliminary data.</text>
</comment>
<name>A0A2S7TYS3_9BACT</name>
<dbReference type="Pfam" id="PF12697">
    <property type="entry name" value="Abhydrolase_6"/>
    <property type="match status" value="1"/>
</dbReference>
<evidence type="ECO:0000313" key="3">
    <source>
        <dbReference type="Proteomes" id="UP000239907"/>
    </source>
</evidence>
<dbReference type="Gene3D" id="3.40.50.1820">
    <property type="entry name" value="alpha/beta hydrolase"/>
    <property type="match status" value="1"/>
</dbReference>
<reference evidence="2 3" key="1">
    <citation type="submission" date="2016-12" db="EMBL/GenBank/DDBJ databases">
        <title>Study of bacterial adaptation to deep sea.</title>
        <authorList>
            <person name="Song J."/>
            <person name="Yoshizawa S."/>
            <person name="Kogure K."/>
        </authorList>
    </citation>
    <scope>NUCLEOTIDE SEQUENCE [LARGE SCALE GENOMIC DNA]</scope>
    <source>
        <strain evidence="2 3">SAORIC-165</strain>
    </source>
</reference>
<dbReference type="PANTHER" id="PTHR37946:SF1">
    <property type="entry name" value="SLL1969 PROTEIN"/>
    <property type="match status" value="1"/>
</dbReference>
<evidence type="ECO:0000313" key="2">
    <source>
        <dbReference type="EMBL" id="PQJ27133.1"/>
    </source>
</evidence>
<protein>
    <recommendedName>
        <fullName evidence="1">AB hydrolase-1 domain-containing protein</fullName>
    </recommendedName>
</protein>